<reference evidence="2 3" key="1">
    <citation type="submission" date="2016-11" db="EMBL/GenBank/DDBJ databases">
        <title>The macronuclear genome of Stentor coeruleus: a giant cell with tiny introns.</title>
        <authorList>
            <person name="Slabodnick M."/>
            <person name="Ruby J.G."/>
            <person name="Reiff S.B."/>
            <person name="Swart E.C."/>
            <person name="Gosai S."/>
            <person name="Prabakaran S."/>
            <person name="Witkowska E."/>
            <person name="Larue G.E."/>
            <person name="Fisher S."/>
            <person name="Freeman R.M."/>
            <person name="Gunawardena J."/>
            <person name="Chu W."/>
            <person name="Stover N.A."/>
            <person name="Gregory B.D."/>
            <person name="Nowacki M."/>
            <person name="Derisi J."/>
            <person name="Roy S.W."/>
            <person name="Marshall W.F."/>
            <person name="Sood P."/>
        </authorList>
    </citation>
    <scope>NUCLEOTIDE SEQUENCE [LARGE SCALE GENOMIC DNA]</scope>
    <source>
        <strain evidence="2">WM001</strain>
    </source>
</reference>
<accession>A0A1R2B225</accession>
<comment type="caution">
    <text evidence="2">The sequence shown here is derived from an EMBL/GenBank/DDBJ whole genome shotgun (WGS) entry which is preliminary data.</text>
</comment>
<evidence type="ECO:0000313" key="3">
    <source>
        <dbReference type="Proteomes" id="UP000187209"/>
    </source>
</evidence>
<dbReference type="EMBL" id="MPUH01001051">
    <property type="protein sequence ID" value="OMJ70828.1"/>
    <property type="molecule type" value="Genomic_DNA"/>
</dbReference>
<evidence type="ECO:0000313" key="2">
    <source>
        <dbReference type="EMBL" id="OMJ70828.1"/>
    </source>
</evidence>
<gene>
    <name evidence="2" type="ORF">SteCoe_31128</name>
</gene>
<proteinExistence type="predicted"/>
<organism evidence="2 3">
    <name type="scientific">Stentor coeruleus</name>
    <dbReference type="NCBI Taxonomy" id="5963"/>
    <lineage>
        <taxon>Eukaryota</taxon>
        <taxon>Sar</taxon>
        <taxon>Alveolata</taxon>
        <taxon>Ciliophora</taxon>
        <taxon>Postciliodesmatophora</taxon>
        <taxon>Heterotrichea</taxon>
        <taxon>Heterotrichida</taxon>
        <taxon>Stentoridae</taxon>
        <taxon>Stentor</taxon>
    </lineage>
</organism>
<dbReference type="AlphaFoldDB" id="A0A1R2B225"/>
<dbReference type="Proteomes" id="UP000187209">
    <property type="component" value="Unassembled WGS sequence"/>
</dbReference>
<evidence type="ECO:0000256" key="1">
    <source>
        <dbReference type="SAM" id="MobiDB-lite"/>
    </source>
</evidence>
<protein>
    <submittedName>
        <fullName evidence="2">Uncharacterized protein</fullName>
    </submittedName>
</protein>
<name>A0A1R2B225_9CILI</name>
<sequence>MLFKHKSSTVLNKPKSLSDLIKISGQKIPSSIQKLRTMKPKKTLSTEKLKKQRKNHTRRFDLGEKIPKTCAESPVDSLIKKPSKRLTSCETHKAINSFKLAKPMLKKAKSKDKIKRPKCKTSVKSRNVEDMVISPIKKIRLEFLNLEDQSMLKVLGII</sequence>
<feature type="region of interest" description="Disordered" evidence="1">
    <location>
        <begin position="38"/>
        <end position="57"/>
    </location>
</feature>
<keyword evidence="3" id="KW-1185">Reference proteome</keyword>